<keyword evidence="2" id="KW-0472">Membrane</keyword>
<feature type="compositionally biased region" description="Basic and acidic residues" evidence="1">
    <location>
        <begin position="93"/>
        <end position="106"/>
    </location>
</feature>
<reference evidence="4" key="1">
    <citation type="submission" date="2023-07" db="EMBL/GenBank/DDBJ databases">
        <authorList>
            <person name="Luz R."/>
            <person name="Cordeiro R."/>
            <person name="Fonseca A."/>
            <person name="Goncalves V."/>
        </authorList>
    </citation>
    <scope>NUCLEOTIDE SEQUENCE [LARGE SCALE GENOMIC DNA]</scope>
    <source>
        <strain evidence="4">BACA0444</strain>
    </source>
</reference>
<keyword evidence="4" id="KW-1185">Reference proteome</keyword>
<feature type="transmembrane region" description="Helical" evidence="2">
    <location>
        <begin position="7"/>
        <end position="30"/>
    </location>
</feature>
<protein>
    <submittedName>
        <fullName evidence="3">Uncharacterized protein</fullName>
    </submittedName>
</protein>
<comment type="caution">
    <text evidence="3">The sequence shown here is derived from an EMBL/GenBank/DDBJ whole genome shotgun (WGS) entry which is preliminary data.</text>
</comment>
<sequence>MEVSTTFIYYCAGTTMIAAFVASQLLHLSLLTPQPYRIGLIFGVVGGVLGAYFNHTATFSLTATNPQALDIQITTLLAETGYSLAQQEPNPEDAAKPEDSSKEKMAGRNKPSTVGPPPTLEIYRPSFWRSLFTGPIIIQRNPHQLTFISRAQTIKWLREQLS</sequence>
<keyword evidence="2" id="KW-1133">Transmembrane helix</keyword>
<keyword evidence="2" id="KW-0812">Transmembrane</keyword>
<dbReference type="EMBL" id="JAVMIP010000002">
    <property type="protein sequence ID" value="MDS3859662.1"/>
    <property type="molecule type" value="Genomic_DNA"/>
</dbReference>
<evidence type="ECO:0000313" key="4">
    <source>
        <dbReference type="Proteomes" id="UP001268256"/>
    </source>
</evidence>
<feature type="transmembrane region" description="Helical" evidence="2">
    <location>
        <begin position="36"/>
        <end position="53"/>
    </location>
</feature>
<gene>
    <name evidence="3" type="ORF">RIF25_02460</name>
</gene>
<evidence type="ECO:0000313" key="3">
    <source>
        <dbReference type="EMBL" id="MDS3859662.1"/>
    </source>
</evidence>
<feature type="region of interest" description="Disordered" evidence="1">
    <location>
        <begin position="86"/>
        <end position="117"/>
    </location>
</feature>
<evidence type="ECO:0000256" key="1">
    <source>
        <dbReference type="SAM" id="MobiDB-lite"/>
    </source>
</evidence>
<organism evidence="3 4">
    <name type="scientific">Pseudocalidococcus azoricus BACA0444</name>
    <dbReference type="NCBI Taxonomy" id="2918990"/>
    <lineage>
        <taxon>Bacteria</taxon>
        <taxon>Bacillati</taxon>
        <taxon>Cyanobacteriota</taxon>
        <taxon>Cyanophyceae</taxon>
        <taxon>Acaryochloridales</taxon>
        <taxon>Thermosynechococcaceae</taxon>
        <taxon>Pseudocalidococcus</taxon>
        <taxon>Pseudocalidococcus azoricus</taxon>
    </lineage>
</organism>
<proteinExistence type="predicted"/>
<name>A0AAE4JYG0_9CYAN</name>
<dbReference type="Proteomes" id="UP001268256">
    <property type="component" value="Unassembled WGS sequence"/>
</dbReference>
<accession>A0AAE4JYG0</accession>
<dbReference type="AlphaFoldDB" id="A0AAE4JYG0"/>
<evidence type="ECO:0000256" key="2">
    <source>
        <dbReference type="SAM" id="Phobius"/>
    </source>
</evidence>
<dbReference type="RefSeq" id="WP_322876971.1">
    <property type="nucleotide sequence ID" value="NZ_JAVMIP010000002.1"/>
</dbReference>